<feature type="region of interest" description="Disordered" evidence="1">
    <location>
        <begin position="178"/>
        <end position="197"/>
    </location>
</feature>
<accession>A0A5C2RXJ1</accession>
<keyword evidence="3" id="KW-1185">Reference proteome</keyword>
<dbReference type="OrthoDB" id="2803524at2759"/>
<sequence length="262" mass="29257">MAPSGWTGGDQQEWLQDRNDSAIEARSQGKYSAWLIALFHDWFLRWPEREKLFGPEVGTLTPEQEVQLAAAINHRQKVSTRIYHLPASHAGPSTSAIRAHLATGKASRAPQPREVFCRMFYDQEKKAVVSEELAAERELLGRTLTKSEAMRISRGRIDSMFQEASVEIKEQVQERVAEVKAARKAPPPPEDPSQVRTPEEYQNAIDGAPKSITENMSPVARDTGWCFTVIGAGPSPRHGGAIKSFAYVVWQPVSQTRELIPI</sequence>
<dbReference type="Proteomes" id="UP000313359">
    <property type="component" value="Unassembled WGS sequence"/>
</dbReference>
<gene>
    <name evidence="2" type="ORF">L227DRAFT_509558</name>
</gene>
<dbReference type="STRING" id="1328759.A0A5C2RXJ1"/>
<proteinExistence type="predicted"/>
<dbReference type="AlphaFoldDB" id="A0A5C2RXJ1"/>
<dbReference type="EMBL" id="ML122293">
    <property type="protein sequence ID" value="RPD55783.1"/>
    <property type="molecule type" value="Genomic_DNA"/>
</dbReference>
<evidence type="ECO:0000313" key="2">
    <source>
        <dbReference type="EMBL" id="RPD55783.1"/>
    </source>
</evidence>
<evidence type="ECO:0000256" key="1">
    <source>
        <dbReference type="SAM" id="MobiDB-lite"/>
    </source>
</evidence>
<reference evidence="2" key="1">
    <citation type="journal article" date="2018" name="Genome Biol. Evol.">
        <title>Genomics and development of Lentinus tigrinus, a white-rot wood-decaying mushroom with dimorphic fruiting bodies.</title>
        <authorList>
            <person name="Wu B."/>
            <person name="Xu Z."/>
            <person name="Knudson A."/>
            <person name="Carlson A."/>
            <person name="Chen N."/>
            <person name="Kovaka S."/>
            <person name="LaButti K."/>
            <person name="Lipzen A."/>
            <person name="Pennachio C."/>
            <person name="Riley R."/>
            <person name="Schakwitz W."/>
            <person name="Umezawa K."/>
            <person name="Ohm R.A."/>
            <person name="Grigoriev I.V."/>
            <person name="Nagy L.G."/>
            <person name="Gibbons J."/>
            <person name="Hibbett D."/>
        </authorList>
    </citation>
    <scope>NUCLEOTIDE SEQUENCE [LARGE SCALE GENOMIC DNA]</scope>
    <source>
        <strain evidence="2">ALCF2SS1-6</strain>
    </source>
</reference>
<organism evidence="2 3">
    <name type="scientific">Lentinus tigrinus ALCF2SS1-6</name>
    <dbReference type="NCBI Taxonomy" id="1328759"/>
    <lineage>
        <taxon>Eukaryota</taxon>
        <taxon>Fungi</taxon>
        <taxon>Dikarya</taxon>
        <taxon>Basidiomycota</taxon>
        <taxon>Agaricomycotina</taxon>
        <taxon>Agaricomycetes</taxon>
        <taxon>Polyporales</taxon>
        <taxon>Polyporaceae</taxon>
        <taxon>Lentinus</taxon>
    </lineage>
</organism>
<protein>
    <submittedName>
        <fullName evidence="2">Uncharacterized protein</fullName>
    </submittedName>
</protein>
<evidence type="ECO:0000313" key="3">
    <source>
        <dbReference type="Proteomes" id="UP000313359"/>
    </source>
</evidence>
<name>A0A5C2RXJ1_9APHY</name>